<dbReference type="GO" id="GO:0004222">
    <property type="term" value="F:metalloendopeptidase activity"/>
    <property type="evidence" value="ECO:0007669"/>
    <property type="project" value="TreeGrafter"/>
</dbReference>
<dbReference type="Proteomes" id="UP000002043">
    <property type="component" value="Chromosome"/>
</dbReference>
<dbReference type="InterPro" id="IPR050570">
    <property type="entry name" value="Cell_wall_metabolism_enzyme"/>
</dbReference>
<dbReference type="InterPro" id="IPR016047">
    <property type="entry name" value="M23ase_b-sheet_dom"/>
</dbReference>
<protein>
    <submittedName>
        <fullName evidence="2">Peptidase M23</fullName>
    </submittedName>
</protein>
<dbReference type="STRING" id="638303.Thal_0161"/>
<dbReference type="InterPro" id="IPR011055">
    <property type="entry name" value="Dup_hybrid_motif"/>
</dbReference>
<evidence type="ECO:0000313" key="3">
    <source>
        <dbReference type="Proteomes" id="UP000002043"/>
    </source>
</evidence>
<dbReference type="RefSeq" id="WP_012991204.1">
    <property type="nucleotide sequence ID" value="NC_013894.1"/>
</dbReference>
<dbReference type="OrthoDB" id="9810477at2"/>
<accession>D3SNR0</accession>
<sequence length="150" mass="17218">MGALILLLLIFIEACSVLQVEIRDRPTRPKTTHREEYQVLRVAMPVYGSVMRDERGVFIKTNCGEFFRSVQEGTVLYAGSDLKTYGEVLVVNHGDFMTVYKYGRNLLVRKGERIRKGQVLGQVGRWRGQCGIGFEVRDQEGSPIRFEFLR</sequence>
<proteinExistence type="predicted"/>
<dbReference type="Gene3D" id="2.70.70.10">
    <property type="entry name" value="Glucose Permease (Domain IIA)"/>
    <property type="match status" value="1"/>
</dbReference>
<feature type="domain" description="M23ase beta-sheet core" evidence="1">
    <location>
        <begin position="54"/>
        <end position="139"/>
    </location>
</feature>
<keyword evidence="3" id="KW-1185">Reference proteome</keyword>
<dbReference type="SUPFAM" id="SSF51261">
    <property type="entry name" value="Duplicated hybrid motif"/>
    <property type="match status" value="1"/>
</dbReference>
<reference evidence="3" key="1">
    <citation type="journal article" date="2010" name="Stand. Genomic Sci.">
        <title>Complete genome sequence of Thermocrinis albus type strain (HI 11/12T).</title>
        <authorList>
            <person name="Wirth R."/>
            <person name="Sikorski J."/>
            <person name="Brambilla E."/>
            <person name="Misra M."/>
            <person name="Lapidus A."/>
            <person name="Copeland A."/>
            <person name="Nolan M."/>
            <person name="Lucas S."/>
            <person name="Chen F."/>
            <person name="Tice H."/>
            <person name="Cheng J.F."/>
            <person name="Han C."/>
            <person name="Detter J.C."/>
            <person name="Tapia R."/>
            <person name="Bruce D."/>
            <person name="Goodwin L."/>
            <person name="Pitluck S."/>
            <person name="Pati A."/>
            <person name="Anderson I."/>
            <person name="Ivanova N."/>
            <person name="Mavromatis K."/>
            <person name="Mikhailova N."/>
            <person name="Chen A."/>
            <person name="Palaniappan K."/>
            <person name="Bilek Y."/>
            <person name="Hader T."/>
            <person name="Land M."/>
            <person name="Hauser L."/>
            <person name="Chang Y.J."/>
            <person name="Jeffries C.D."/>
            <person name="Tindall B.J."/>
            <person name="Rohde M."/>
            <person name="Goker M."/>
            <person name="Bristow J."/>
            <person name="Eisen J.A."/>
            <person name="Markowitz V."/>
            <person name="Hugenholtz P."/>
            <person name="Kyrpides N.C."/>
            <person name="Klenk H.P."/>
        </authorList>
    </citation>
    <scope>NUCLEOTIDE SEQUENCE [LARGE SCALE GENOMIC DNA]</scope>
    <source>
        <strain evidence="3">DSM 14484 / JCM 11386 / HI 11/12</strain>
    </source>
</reference>
<dbReference type="HOGENOM" id="CLU_1616781_0_0_0"/>
<evidence type="ECO:0000313" key="2">
    <source>
        <dbReference type="EMBL" id="ADC88797.1"/>
    </source>
</evidence>
<dbReference type="PANTHER" id="PTHR21666:SF270">
    <property type="entry name" value="MUREIN HYDROLASE ACTIVATOR ENVC"/>
    <property type="match status" value="1"/>
</dbReference>
<dbReference type="EMBL" id="CP001931">
    <property type="protein sequence ID" value="ADC88797.1"/>
    <property type="molecule type" value="Genomic_DNA"/>
</dbReference>
<dbReference type="KEGG" id="tal:Thal_0161"/>
<dbReference type="PANTHER" id="PTHR21666">
    <property type="entry name" value="PEPTIDASE-RELATED"/>
    <property type="match status" value="1"/>
</dbReference>
<dbReference type="Pfam" id="PF01551">
    <property type="entry name" value="Peptidase_M23"/>
    <property type="match status" value="1"/>
</dbReference>
<name>D3SNR0_THEAH</name>
<organism evidence="2 3">
    <name type="scientific">Thermocrinis albus (strain DSM 14484 / JCM 11386 / HI 11/12)</name>
    <dbReference type="NCBI Taxonomy" id="638303"/>
    <lineage>
        <taxon>Bacteria</taxon>
        <taxon>Pseudomonadati</taxon>
        <taxon>Aquificota</taxon>
        <taxon>Aquificia</taxon>
        <taxon>Aquificales</taxon>
        <taxon>Aquificaceae</taxon>
        <taxon>Thermocrinis</taxon>
    </lineage>
</organism>
<gene>
    <name evidence="2" type="ordered locus">Thal_0161</name>
</gene>
<dbReference type="CDD" id="cd12797">
    <property type="entry name" value="M23_peptidase"/>
    <property type="match status" value="1"/>
</dbReference>
<evidence type="ECO:0000259" key="1">
    <source>
        <dbReference type="Pfam" id="PF01551"/>
    </source>
</evidence>
<dbReference type="eggNOG" id="COG4942">
    <property type="taxonomic scope" value="Bacteria"/>
</dbReference>
<dbReference type="AlphaFoldDB" id="D3SNR0"/>